<dbReference type="Proteomes" id="UP000054538">
    <property type="component" value="Unassembled WGS sequence"/>
</dbReference>
<dbReference type="AlphaFoldDB" id="A0A0D0E9Z6"/>
<keyword evidence="3" id="KW-1185">Reference proteome</keyword>
<feature type="region of interest" description="Disordered" evidence="1">
    <location>
        <begin position="413"/>
        <end position="436"/>
    </location>
</feature>
<evidence type="ECO:0000313" key="2">
    <source>
        <dbReference type="EMBL" id="KIK96210.1"/>
    </source>
</evidence>
<dbReference type="HOGENOM" id="CLU_043072_0_0_1"/>
<evidence type="ECO:0000256" key="1">
    <source>
        <dbReference type="SAM" id="MobiDB-lite"/>
    </source>
</evidence>
<feature type="compositionally biased region" description="Low complexity" evidence="1">
    <location>
        <begin position="135"/>
        <end position="144"/>
    </location>
</feature>
<sequence>MILVSLLFFPTSLSRHLYNAIDFNPPYFASSSLPLLSYSPSCHLLCGWPTSRPIPLLRSPPTSRSVLMSLDHFPIFAERRFQPSETSPYPSHDNLMHTAPSWNYSARSHNNPHHSFPQHSSSSWNPTQYTPWPTPSATLPTSSPSSPPPYAPPNPNYRHAGSSSYHHTNYPVSSPRAIISANQSSLSSCLLPITPGPRPVHNNLPSALKYDNPTWGDGLYTIDDPETAPNSEPPASTSGATSPSARASSVSSSASVSPVKLEPEDSVADCFVMEFSACTPAAQASSSLAPPTEVPLRATQASKAMRKMMGVFRLNPFSMHESSGQATTTWTGEDAGPLEEEPQMFEFQLDVPGCERAASEPVQTQPATSSRSDSDFDDTGSWAEGNELHSHYSTVPHPSWLGNDSSASYTLPALRPYSPHAPHSPSSSSVSSRRTPLDAATSDYSLAYTLPAPSSCATVIDNLPSISTMARRWSNTTNLQAPFVL</sequence>
<dbReference type="EMBL" id="KN824998">
    <property type="protein sequence ID" value="KIK96210.1"/>
    <property type="molecule type" value="Genomic_DNA"/>
</dbReference>
<protein>
    <submittedName>
        <fullName evidence="2">Uncharacterized protein</fullName>
    </submittedName>
</protein>
<reference evidence="3" key="2">
    <citation type="submission" date="2015-01" db="EMBL/GenBank/DDBJ databases">
        <title>Evolutionary Origins and Diversification of the Mycorrhizal Mutualists.</title>
        <authorList>
            <consortium name="DOE Joint Genome Institute"/>
            <consortium name="Mycorrhizal Genomics Consortium"/>
            <person name="Kohler A."/>
            <person name="Kuo A."/>
            <person name="Nagy L.G."/>
            <person name="Floudas D."/>
            <person name="Copeland A."/>
            <person name="Barry K.W."/>
            <person name="Cichocki N."/>
            <person name="Veneault-Fourrey C."/>
            <person name="LaButti K."/>
            <person name="Lindquist E.A."/>
            <person name="Lipzen A."/>
            <person name="Lundell T."/>
            <person name="Morin E."/>
            <person name="Murat C."/>
            <person name="Riley R."/>
            <person name="Ohm R."/>
            <person name="Sun H."/>
            <person name="Tunlid A."/>
            <person name="Henrissat B."/>
            <person name="Grigoriev I.V."/>
            <person name="Hibbett D.S."/>
            <person name="Martin F."/>
        </authorList>
    </citation>
    <scope>NUCLEOTIDE SEQUENCE [LARGE SCALE GENOMIC DNA]</scope>
    <source>
        <strain evidence="3">Ve08.2h10</strain>
    </source>
</reference>
<proteinExistence type="predicted"/>
<feature type="compositionally biased region" description="Low complexity" evidence="1">
    <location>
        <begin position="416"/>
        <end position="432"/>
    </location>
</feature>
<gene>
    <name evidence="2" type="ORF">PAXRUDRAFT_10965</name>
</gene>
<accession>A0A0D0E9Z6</accession>
<organism evidence="2 3">
    <name type="scientific">Paxillus rubicundulus Ve08.2h10</name>
    <dbReference type="NCBI Taxonomy" id="930991"/>
    <lineage>
        <taxon>Eukaryota</taxon>
        <taxon>Fungi</taxon>
        <taxon>Dikarya</taxon>
        <taxon>Basidiomycota</taxon>
        <taxon>Agaricomycotina</taxon>
        <taxon>Agaricomycetes</taxon>
        <taxon>Agaricomycetidae</taxon>
        <taxon>Boletales</taxon>
        <taxon>Paxilineae</taxon>
        <taxon>Paxillaceae</taxon>
        <taxon>Paxillus</taxon>
    </lineage>
</organism>
<reference evidence="2 3" key="1">
    <citation type="submission" date="2014-04" db="EMBL/GenBank/DDBJ databases">
        <authorList>
            <consortium name="DOE Joint Genome Institute"/>
            <person name="Kuo A."/>
            <person name="Kohler A."/>
            <person name="Jargeat P."/>
            <person name="Nagy L.G."/>
            <person name="Floudas D."/>
            <person name="Copeland A."/>
            <person name="Barry K.W."/>
            <person name="Cichocki N."/>
            <person name="Veneault-Fourrey C."/>
            <person name="LaButti K."/>
            <person name="Lindquist E.A."/>
            <person name="Lipzen A."/>
            <person name="Lundell T."/>
            <person name="Morin E."/>
            <person name="Murat C."/>
            <person name="Sun H."/>
            <person name="Tunlid A."/>
            <person name="Henrissat B."/>
            <person name="Grigoriev I.V."/>
            <person name="Hibbett D.S."/>
            <person name="Martin F."/>
            <person name="Nordberg H.P."/>
            <person name="Cantor M.N."/>
            <person name="Hua S.X."/>
        </authorList>
    </citation>
    <scope>NUCLEOTIDE SEQUENCE [LARGE SCALE GENOMIC DNA]</scope>
    <source>
        <strain evidence="2 3">Ve08.2h10</strain>
    </source>
</reference>
<feature type="compositionally biased region" description="Low complexity" evidence="1">
    <location>
        <begin position="233"/>
        <end position="259"/>
    </location>
</feature>
<dbReference type="STRING" id="930991.A0A0D0E9Z6"/>
<evidence type="ECO:0000313" key="3">
    <source>
        <dbReference type="Proteomes" id="UP000054538"/>
    </source>
</evidence>
<name>A0A0D0E9Z6_9AGAM</name>
<feature type="region of interest" description="Disordered" evidence="1">
    <location>
        <begin position="217"/>
        <end position="259"/>
    </location>
</feature>
<feature type="region of interest" description="Disordered" evidence="1">
    <location>
        <begin position="127"/>
        <end position="169"/>
    </location>
</feature>
<feature type="region of interest" description="Disordered" evidence="1">
    <location>
        <begin position="357"/>
        <end position="385"/>
    </location>
</feature>
<dbReference type="InParanoid" id="A0A0D0E9Z6"/>
<feature type="compositionally biased region" description="Pro residues" evidence="1">
    <location>
        <begin position="145"/>
        <end position="155"/>
    </location>
</feature>
<dbReference type="OrthoDB" id="3270670at2759"/>